<dbReference type="CDD" id="cd11576">
    <property type="entry name" value="GH99_GH71_like_2"/>
    <property type="match status" value="1"/>
</dbReference>
<protein>
    <submittedName>
        <fullName evidence="1">Glycoside hydrolase family 71/99-like protein</fullName>
    </submittedName>
</protein>
<proteinExistence type="predicted"/>
<dbReference type="EMBL" id="CP117167">
    <property type="protein sequence ID" value="WCT10428.1"/>
    <property type="molecule type" value="Genomic_DNA"/>
</dbReference>
<dbReference type="RefSeq" id="WP_273628616.1">
    <property type="nucleotide sequence ID" value="NZ_CP117167.1"/>
</dbReference>
<dbReference type="Proteomes" id="UP001216139">
    <property type="component" value="Chromosome"/>
</dbReference>
<sequence>MKNSLITSILVASAIAFISSEMKVEPANRQVLSQVAGYTPDPSTLDKKVMFGYQGWQATPNDGSGNHVWRHWFGRSSPDSANANFDVWPDMREYPKYVTEATNMKYPDGTKAMLYSAYKYGTVDVHFKWMKEHNLDGVFEQRFVTDVRQPGGRKHFNQVVLNVKKASEKYQRVFCIMYDISGAGPNWKSELMNDWKQLVDSLEVTKSKSYLHHKGRPLLAIWGIGFDHTKFATAAQTDSLLNWFHATAPKKYQATIMGGVNDNWLTHSSEWKAVYDKLDVLSPWAVGRYHDEASTDRFMNNDIVPDKSYCDQKKIDYLPVIFPGFSWYNLRHGKSPFNQIPRNGGAFYWHQSYNVLSAGVNMVYIAMYDEVDEGTAMYKLAPTAAQKPVHGKFISADQDGITLPSDWYLRLAEGTSDILRGRQKNTNQIPAYLKNN</sequence>
<name>A0ABY7T2D1_9SPHI</name>
<gene>
    <name evidence="1" type="ORF">PQO05_16960</name>
</gene>
<keyword evidence="2" id="KW-1185">Reference proteome</keyword>
<evidence type="ECO:0000313" key="1">
    <source>
        <dbReference type="EMBL" id="WCT10428.1"/>
    </source>
</evidence>
<reference evidence="1 2" key="1">
    <citation type="submission" date="2023-02" db="EMBL/GenBank/DDBJ databases">
        <title>Genome sequence of Mucilaginibacter jinjuensis strain KACC 16571.</title>
        <authorList>
            <person name="Kim S."/>
            <person name="Heo J."/>
            <person name="Kwon S.-W."/>
        </authorList>
    </citation>
    <scope>NUCLEOTIDE SEQUENCE [LARGE SCALE GENOMIC DNA]</scope>
    <source>
        <strain evidence="1 2">KACC 16571</strain>
    </source>
</reference>
<organism evidence="1 2">
    <name type="scientific">Mucilaginibacter jinjuensis</name>
    <dbReference type="NCBI Taxonomy" id="1176721"/>
    <lineage>
        <taxon>Bacteria</taxon>
        <taxon>Pseudomonadati</taxon>
        <taxon>Bacteroidota</taxon>
        <taxon>Sphingobacteriia</taxon>
        <taxon>Sphingobacteriales</taxon>
        <taxon>Sphingobacteriaceae</taxon>
        <taxon>Mucilaginibacter</taxon>
    </lineage>
</organism>
<dbReference type="Gene3D" id="3.20.20.80">
    <property type="entry name" value="Glycosidases"/>
    <property type="match status" value="1"/>
</dbReference>
<evidence type="ECO:0000313" key="2">
    <source>
        <dbReference type="Proteomes" id="UP001216139"/>
    </source>
</evidence>
<accession>A0ABY7T2D1</accession>